<evidence type="ECO:0000313" key="4">
    <source>
        <dbReference type="Proteomes" id="UP000230605"/>
    </source>
</evidence>
<organism evidence="2 4">
    <name type="scientific">Cercospora beticola</name>
    <name type="common">Sugarbeet leaf spot fungus</name>
    <dbReference type="NCBI Taxonomy" id="122368"/>
    <lineage>
        <taxon>Eukaryota</taxon>
        <taxon>Fungi</taxon>
        <taxon>Dikarya</taxon>
        <taxon>Ascomycota</taxon>
        <taxon>Pezizomycotina</taxon>
        <taxon>Dothideomycetes</taxon>
        <taxon>Dothideomycetidae</taxon>
        <taxon>Mycosphaerellales</taxon>
        <taxon>Mycosphaerellaceae</taxon>
        <taxon>Cercospora</taxon>
    </lineage>
</organism>
<evidence type="ECO:0000313" key="5">
    <source>
        <dbReference type="Proteomes" id="UP001302367"/>
    </source>
</evidence>
<evidence type="ECO:0000313" key="3">
    <source>
        <dbReference type="EMBL" id="WPB04959.1"/>
    </source>
</evidence>
<dbReference type="Proteomes" id="UP001302367">
    <property type="component" value="Chromosome 6"/>
</dbReference>
<gene>
    <name evidence="2" type="ORF">CB0940_08382</name>
    <name evidence="3" type="ORF">RHO25_009607</name>
</gene>
<name>A0A2G5HNM2_CERBT</name>
<evidence type="ECO:0000313" key="2">
    <source>
        <dbReference type="EMBL" id="PIA94151.1"/>
    </source>
</evidence>
<feature type="region of interest" description="Disordered" evidence="1">
    <location>
        <begin position="93"/>
        <end position="117"/>
    </location>
</feature>
<evidence type="ECO:0000256" key="1">
    <source>
        <dbReference type="SAM" id="MobiDB-lite"/>
    </source>
</evidence>
<feature type="compositionally biased region" description="Low complexity" evidence="1">
    <location>
        <begin position="93"/>
        <end position="109"/>
    </location>
</feature>
<dbReference type="Proteomes" id="UP000230605">
    <property type="component" value="Chromosome 6"/>
</dbReference>
<reference evidence="2 4" key="1">
    <citation type="submission" date="2015-10" db="EMBL/GenBank/DDBJ databases">
        <title>The cercosporin biosynthetic gene cluster was horizontally transferred to several fungal lineages and shown to be expanded in Cercospora beticola based on microsynteny with recipient genomes.</title>
        <authorList>
            <person name="De Jonge R."/>
            <person name="Ebert M.K."/>
            <person name="Suttle J.C."/>
            <person name="Jurick Ii W.M."/>
            <person name="Secor G.A."/>
            <person name="Thomma B.P."/>
            <person name="Van De Peer Y."/>
            <person name="Bolton M.D."/>
        </authorList>
    </citation>
    <scope>NUCLEOTIDE SEQUENCE [LARGE SCALE GENOMIC DNA]</scope>
    <source>
        <strain evidence="2 4">09-40</strain>
    </source>
</reference>
<protein>
    <submittedName>
        <fullName evidence="2">Uncharacterized protein</fullName>
    </submittedName>
</protein>
<sequence length="117" mass="12537">MRFNPNAQGPTAEVSAAEAEEFITPALSKSTQHAQKMAALNQEEALPVGEDGKTTKLEYARRRHQGLCFYCGKHDATEQCRILTRKNAAAALKASKAAGGEGAAPAPAQAEKRDNRN</sequence>
<keyword evidence="5" id="KW-1185">Reference proteome</keyword>
<dbReference type="OrthoDB" id="3649864at2759"/>
<dbReference type="EMBL" id="LKMD01000104">
    <property type="protein sequence ID" value="PIA94151.1"/>
    <property type="molecule type" value="Genomic_DNA"/>
</dbReference>
<dbReference type="EMBL" id="CP134189">
    <property type="protein sequence ID" value="WPB04959.1"/>
    <property type="molecule type" value="Genomic_DNA"/>
</dbReference>
<dbReference type="AlphaFoldDB" id="A0A2G5HNM2"/>
<reference evidence="3 5" key="2">
    <citation type="submission" date="2023-09" db="EMBL/GenBank/DDBJ databases">
        <title>Complete-Gapless Cercospora beticola genome.</title>
        <authorList>
            <person name="Wyatt N.A."/>
            <person name="Spanner R.E."/>
            <person name="Bolton M.D."/>
        </authorList>
    </citation>
    <scope>NUCLEOTIDE SEQUENCE [LARGE SCALE GENOMIC DNA]</scope>
    <source>
        <strain evidence="3">Cb09-40</strain>
    </source>
</reference>
<accession>A0A2G5HNM2</accession>
<proteinExistence type="predicted"/>